<name>A0ABD3GLV6_9MARC</name>
<dbReference type="SUPFAM" id="SSF55120">
    <property type="entry name" value="Pseudouridine synthase"/>
    <property type="match status" value="1"/>
</dbReference>
<dbReference type="PANTHER" id="PTHR21600:SF52">
    <property type="entry name" value="PSEUDOURIDINE SYNTHASE RSUA_RLUA-LIKE DOMAIN-CONTAINING PROTEIN"/>
    <property type="match status" value="1"/>
</dbReference>
<organism evidence="2 3">
    <name type="scientific">Riccia sorocarpa</name>
    <dbReference type="NCBI Taxonomy" id="122646"/>
    <lineage>
        <taxon>Eukaryota</taxon>
        <taxon>Viridiplantae</taxon>
        <taxon>Streptophyta</taxon>
        <taxon>Embryophyta</taxon>
        <taxon>Marchantiophyta</taxon>
        <taxon>Marchantiopsida</taxon>
        <taxon>Marchantiidae</taxon>
        <taxon>Marchantiales</taxon>
        <taxon>Ricciaceae</taxon>
        <taxon>Riccia</taxon>
    </lineage>
</organism>
<dbReference type="PANTHER" id="PTHR21600">
    <property type="entry name" value="MITOCHONDRIAL RNA PSEUDOURIDINE SYNTHASE"/>
    <property type="match status" value="1"/>
</dbReference>
<evidence type="ECO:0000259" key="1">
    <source>
        <dbReference type="Pfam" id="PF00849"/>
    </source>
</evidence>
<dbReference type="InterPro" id="IPR020103">
    <property type="entry name" value="PsdUridine_synth_cat_dom_sf"/>
</dbReference>
<keyword evidence="3" id="KW-1185">Reference proteome</keyword>
<dbReference type="Gene3D" id="3.30.2350.10">
    <property type="entry name" value="Pseudouridine synthase"/>
    <property type="match status" value="1"/>
</dbReference>
<evidence type="ECO:0000313" key="2">
    <source>
        <dbReference type="EMBL" id="KAL3680192.1"/>
    </source>
</evidence>
<accession>A0ABD3GLV6</accession>
<gene>
    <name evidence="2" type="ORF">R1sor_023148</name>
</gene>
<reference evidence="2 3" key="1">
    <citation type="submission" date="2024-09" db="EMBL/GenBank/DDBJ databases">
        <title>Chromosome-scale assembly of Riccia sorocarpa.</title>
        <authorList>
            <person name="Paukszto L."/>
        </authorList>
    </citation>
    <scope>NUCLEOTIDE SEQUENCE [LARGE SCALE GENOMIC DNA]</scope>
    <source>
        <strain evidence="2">LP-2024</strain>
        <tissue evidence="2">Aerial parts of the thallus</tissue>
    </source>
</reference>
<comment type="caution">
    <text evidence="2">The sequence shown here is derived from an EMBL/GenBank/DDBJ whole genome shotgun (WGS) entry which is preliminary data.</text>
</comment>
<dbReference type="AlphaFoldDB" id="A0ABD3GLV6"/>
<proteinExistence type="predicted"/>
<sequence>MSALLFSLVSPVPSNLSSYRHSCNFYESKQRLISSPVAWSLFSGVQLQKEAPLNAVHPLASSVTTQPTKFENAVLGNSNVALHLPLLTIHPNGRAWEVSSGSDLKRQFEYSRLLPCPPNPLPPRVEQIVVLESGNVVDLVSKALSLPHMYAEDLVEFGAVHYALLCPSPPPTATTEQLEVYKQIAFLQDPKARPSCKGKTHREAQKTYRVISKDLYLEAGSYLRIHVHPKRFPRCYETNWRQRILAETESFVVLDKPAGVPVGGTVDNLQESCAAFTARALGLNEPLCITHQLDNGTEGCVVMAKTEDFPSRFYHLMREKKVKKLYRALAAGPVPVGRMVHYMRPDRHSPRLLSLGSHEKWQRCEMDILSCKELPWPSVSTMKKYGVNNCGWKEQPHAYELTLELLTGRTHQVRLQCAAAGAPLLGDSMYIPATIARLSNPQIDPCLTAVAVENVESWIGNIKDRRDGGPMERWLAAHGREPECAIGLQACKISWNDDGQILEFEAGSPWWIRA</sequence>
<dbReference type="InterPro" id="IPR006145">
    <property type="entry name" value="PsdUridine_synth_RsuA/RluA"/>
</dbReference>
<evidence type="ECO:0000313" key="3">
    <source>
        <dbReference type="Proteomes" id="UP001633002"/>
    </source>
</evidence>
<dbReference type="InterPro" id="IPR050188">
    <property type="entry name" value="RluA_PseudoU_synthase"/>
</dbReference>
<dbReference type="CDD" id="cd02869">
    <property type="entry name" value="PseudoU_synth_RluA_like"/>
    <property type="match status" value="1"/>
</dbReference>
<dbReference type="Pfam" id="PF00849">
    <property type="entry name" value="PseudoU_synth_2"/>
    <property type="match status" value="1"/>
</dbReference>
<dbReference type="EMBL" id="JBJQOH010000007">
    <property type="protein sequence ID" value="KAL3680192.1"/>
    <property type="molecule type" value="Genomic_DNA"/>
</dbReference>
<dbReference type="Proteomes" id="UP001633002">
    <property type="component" value="Unassembled WGS sequence"/>
</dbReference>
<feature type="domain" description="Pseudouridine synthase RsuA/RluA-like" evidence="1">
    <location>
        <begin position="251"/>
        <end position="419"/>
    </location>
</feature>
<protein>
    <recommendedName>
        <fullName evidence="1">Pseudouridine synthase RsuA/RluA-like domain-containing protein</fullName>
    </recommendedName>
</protein>